<reference evidence="1 2" key="1">
    <citation type="submission" date="2023-08" db="EMBL/GenBank/DDBJ databases">
        <title>Functional and genomic diversity of the sorghum phyllosphere microbiome.</title>
        <authorList>
            <person name="Shade A."/>
        </authorList>
    </citation>
    <scope>NUCLEOTIDE SEQUENCE [LARGE SCALE GENOMIC DNA]</scope>
    <source>
        <strain evidence="1 2">SORGH_AS_0445</strain>
    </source>
</reference>
<gene>
    <name evidence="1" type="ORF">QE375_003562</name>
</gene>
<sequence length="172" mass="18822">MKLQDRAIELLCNAGYLQMGESLSIGSATFDFEYVLWNGEAGFNLVVGSHTQDNLVRKVSALARALDFLGSKASITVVLEADRLDLKSRSALSQLARVLLIGPETLSDDLRVLLPLELERRAVESLDPIEVLRQSLQADRAVLESGLLDGHESEERVRAVLGSYIKEGVTKG</sequence>
<name>A0ABU1HWG7_9MICO</name>
<evidence type="ECO:0000313" key="1">
    <source>
        <dbReference type="EMBL" id="MDR6144008.1"/>
    </source>
</evidence>
<evidence type="ECO:0000313" key="2">
    <source>
        <dbReference type="Proteomes" id="UP001249291"/>
    </source>
</evidence>
<protein>
    <submittedName>
        <fullName evidence="1">Uncharacterized protein</fullName>
    </submittedName>
</protein>
<accession>A0ABU1HWG7</accession>
<dbReference type="Proteomes" id="UP001249291">
    <property type="component" value="Unassembled WGS sequence"/>
</dbReference>
<dbReference type="RefSeq" id="WP_309693770.1">
    <property type="nucleotide sequence ID" value="NZ_JAVIZQ010000001.1"/>
</dbReference>
<dbReference type="EMBL" id="JAVIZQ010000001">
    <property type="protein sequence ID" value="MDR6144008.1"/>
    <property type="molecule type" value="Genomic_DNA"/>
</dbReference>
<keyword evidence="2" id="KW-1185">Reference proteome</keyword>
<proteinExistence type="predicted"/>
<organism evidence="1 2">
    <name type="scientific">Microbacterium foliorum</name>
    <dbReference type="NCBI Taxonomy" id="104336"/>
    <lineage>
        <taxon>Bacteria</taxon>
        <taxon>Bacillati</taxon>
        <taxon>Actinomycetota</taxon>
        <taxon>Actinomycetes</taxon>
        <taxon>Micrococcales</taxon>
        <taxon>Microbacteriaceae</taxon>
        <taxon>Microbacterium</taxon>
    </lineage>
</organism>
<comment type="caution">
    <text evidence="1">The sequence shown here is derived from an EMBL/GenBank/DDBJ whole genome shotgun (WGS) entry which is preliminary data.</text>
</comment>